<feature type="region of interest" description="Disordered" evidence="2">
    <location>
        <begin position="45"/>
        <end position="78"/>
    </location>
</feature>
<reference evidence="3" key="1">
    <citation type="journal article" date="2020" name="bioRxiv">
        <title>Hybrid origin of Populus tomentosa Carr. identified through genome sequencing and phylogenomic analysis.</title>
        <authorList>
            <person name="An X."/>
            <person name="Gao K."/>
            <person name="Chen Z."/>
            <person name="Li J."/>
            <person name="Yang X."/>
            <person name="Yang X."/>
            <person name="Zhou J."/>
            <person name="Guo T."/>
            <person name="Zhao T."/>
            <person name="Huang S."/>
            <person name="Miao D."/>
            <person name="Khan W.U."/>
            <person name="Rao P."/>
            <person name="Ye M."/>
            <person name="Lei B."/>
            <person name="Liao W."/>
            <person name="Wang J."/>
            <person name="Ji L."/>
            <person name="Li Y."/>
            <person name="Guo B."/>
            <person name="Mustafa N.S."/>
            <person name="Li S."/>
            <person name="Yun Q."/>
            <person name="Keller S.R."/>
            <person name="Mao J."/>
            <person name="Zhang R."/>
            <person name="Strauss S.H."/>
        </authorList>
    </citation>
    <scope>NUCLEOTIDE SEQUENCE</scope>
    <source>
        <strain evidence="3">GM15</strain>
        <tissue evidence="3">Leaf</tissue>
    </source>
</reference>
<evidence type="ECO:0000256" key="1">
    <source>
        <dbReference type="SAM" id="Coils"/>
    </source>
</evidence>
<accession>A0A8X8A1H7</accession>
<feature type="compositionally biased region" description="Basic residues" evidence="2">
    <location>
        <begin position="68"/>
        <end position="78"/>
    </location>
</feature>
<proteinExistence type="predicted"/>
<comment type="caution">
    <text evidence="3">The sequence shown here is derived from an EMBL/GenBank/DDBJ whole genome shotgun (WGS) entry which is preliminary data.</text>
</comment>
<gene>
    <name evidence="3" type="ORF">POTOM_014164</name>
</gene>
<keyword evidence="1" id="KW-0175">Coiled coil</keyword>
<dbReference type="AlphaFoldDB" id="A0A8X8A1H7"/>
<evidence type="ECO:0000256" key="2">
    <source>
        <dbReference type="SAM" id="MobiDB-lite"/>
    </source>
</evidence>
<evidence type="ECO:0000313" key="3">
    <source>
        <dbReference type="EMBL" id="KAG6781273.1"/>
    </source>
</evidence>
<evidence type="ECO:0000313" key="4">
    <source>
        <dbReference type="Proteomes" id="UP000886885"/>
    </source>
</evidence>
<protein>
    <submittedName>
        <fullName evidence="3">Uncharacterized protein</fullName>
    </submittedName>
</protein>
<feature type="coiled-coil region" evidence="1">
    <location>
        <begin position="93"/>
        <end position="120"/>
    </location>
</feature>
<dbReference type="Proteomes" id="UP000886885">
    <property type="component" value="Chromosome 3D"/>
</dbReference>
<dbReference type="OrthoDB" id="845237at2759"/>
<organism evidence="3 4">
    <name type="scientific">Populus tomentosa</name>
    <name type="common">Chinese white poplar</name>
    <dbReference type="NCBI Taxonomy" id="118781"/>
    <lineage>
        <taxon>Eukaryota</taxon>
        <taxon>Viridiplantae</taxon>
        <taxon>Streptophyta</taxon>
        <taxon>Embryophyta</taxon>
        <taxon>Tracheophyta</taxon>
        <taxon>Spermatophyta</taxon>
        <taxon>Magnoliopsida</taxon>
        <taxon>eudicotyledons</taxon>
        <taxon>Gunneridae</taxon>
        <taxon>Pentapetalae</taxon>
        <taxon>rosids</taxon>
        <taxon>fabids</taxon>
        <taxon>Malpighiales</taxon>
        <taxon>Salicaceae</taxon>
        <taxon>Saliceae</taxon>
        <taxon>Populus</taxon>
    </lineage>
</organism>
<name>A0A8X8A1H7_POPTO</name>
<sequence length="184" mass="20643">MDPRGMAPYSCPGATVNILDRCNKLGSSGKINVSKSSQILTVGSRKSGRFSVTQGESHIPGRSQEQKGKKRKNDFGKHGKAFKKRKEGVKQVLNSVGKQIQRLTKKIENQENSVDKLLHHQMTLGSEVFEQLKEESAILCPDSNNLDVLILETKKLSDIILPLKDRSKMLDKRIQLLCEMMVLR</sequence>
<keyword evidence="4" id="KW-1185">Reference proteome</keyword>
<dbReference type="EMBL" id="JAAWWB010000006">
    <property type="protein sequence ID" value="KAG6781273.1"/>
    <property type="molecule type" value="Genomic_DNA"/>
</dbReference>